<dbReference type="Pfam" id="PF18052">
    <property type="entry name" value="Rx_N"/>
    <property type="match status" value="1"/>
</dbReference>
<dbReference type="Proteomes" id="UP001159364">
    <property type="component" value="Linkage Group LG01"/>
</dbReference>
<dbReference type="EMBL" id="JAIWQS010000001">
    <property type="protein sequence ID" value="KAJ8774897.1"/>
    <property type="molecule type" value="Genomic_DNA"/>
</dbReference>
<dbReference type="InterPro" id="IPR027417">
    <property type="entry name" value="P-loop_NTPase"/>
</dbReference>
<reference evidence="8 9" key="1">
    <citation type="submission" date="2021-09" db="EMBL/GenBank/DDBJ databases">
        <title>Genomic insights and catalytic innovation underlie evolution of tropane alkaloids biosynthesis.</title>
        <authorList>
            <person name="Wang Y.-J."/>
            <person name="Tian T."/>
            <person name="Huang J.-P."/>
            <person name="Huang S.-X."/>
        </authorList>
    </citation>
    <scope>NUCLEOTIDE SEQUENCE [LARGE SCALE GENOMIC DNA]</scope>
    <source>
        <strain evidence="8">KIB-2018</strain>
        <tissue evidence="8">Leaf</tissue>
    </source>
</reference>
<comment type="caution">
    <text evidence="8">The sequence shown here is derived from an EMBL/GenBank/DDBJ whole genome shotgun (WGS) entry which is preliminary data.</text>
</comment>
<evidence type="ECO:0000259" key="7">
    <source>
        <dbReference type="Pfam" id="PF18052"/>
    </source>
</evidence>
<dbReference type="GO" id="GO:0005524">
    <property type="term" value="F:ATP binding"/>
    <property type="evidence" value="ECO:0007669"/>
    <property type="project" value="UniProtKB-KW"/>
</dbReference>
<dbReference type="InterPro" id="IPR041118">
    <property type="entry name" value="Rx_N"/>
</dbReference>
<sequence length="320" mass="35599">MAAALVGGALLSASLQVLFDRLASQKVIDFFKGRKLNSELLEDLKITMISVEAVLDDAEEKQITRRPVRKWLDELKDAFYEADDLLDEIAYAALSSEMEAGPQTSTSGVSNFFSSQGSLEKIESKLVKILAKLQQLVKQKSALGLKEGVGEKQSSQKVQTSSVMDESEVYGRQKDKEDVIQLLLSDDANCNNLGLIPIVGMGGIGKTTLAQSVYNDSRVKERYGFKAWIYVSEEFDVLKVTRNILDGISSKMHDFNTLVQFQVALKNQLTDKKFLLVLDDVWTDNYDHWDILLKPLKAGAKGSKIIITTRLQSVAVGFFM</sequence>
<keyword evidence="4" id="KW-0067">ATP-binding</keyword>
<dbReference type="GO" id="GO:0043531">
    <property type="term" value="F:ADP binding"/>
    <property type="evidence" value="ECO:0007669"/>
    <property type="project" value="InterPro"/>
</dbReference>
<feature type="domain" description="NB-ARC" evidence="6">
    <location>
        <begin position="173"/>
        <end position="315"/>
    </location>
</feature>
<evidence type="ECO:0008006" key="10">
    <source>
        <dbReference type="Google" id="ProtNLM"/>
    </source>
</evidence>
<proteinExistence type="predicted"/>
<keyword evidence="9" id="KW-1185">Reference proteome</keyword>
<evidence type="ECO:0000256" key="5">
    <source>
        <dbReference type="SAM" id="SignalP"/>
    </source>
</evidence>
<evidence type="ECO:0000259" key="6">
    <source>
        <dbReference type="Pfam" id="PF00931"/>
    </source>
</evidence>
<dbReference type="AlphaFoldDB" id="A0AAV8U6G8"/>
<evidence type="ECO:0000256" key="4">
    <source>
        <dbReference type="ARBA" id="ARBA00022840"/>
    </source>
</evidence>
<dbReference type="FunFam" id="3.40.50.300:FF:001091">
    <property type="entry name" value="Probable disease resistance protein At1g61300"/>
    <property type="match status" value="1"/>
</dbReference>
<evidence type="ECO:0000256" key="1">
    <source>
        <dbReference type="ARBA" id="ARBA00022737"/>
    </source>
</evidence>
<evidence type="ECO:0000313" key="9">
    <source>
        <dbReference type="Proteomes" id="UP001159364"/>
    </source>
</evidence>
<keyword evidence="3" id="KW-0611">Plant defense</keyword>
<dbReference type="PANTHER" id="PTHR36766:SF31">
    <property type="entry name" value="DISEASE RESISTANCE RPP13-LIKE PROTEIN 1"/>
    <property type="match status" value="1"/>
</dbReference>
<evidence type="ECO:0000256" key="2">
    <source>
        <dbReference type="ARBA" id="ARBA00022741"/>
    </source>
</evidence>
<feature type="signal peptide" evidence="5">
    <location>
        <begin position="1"/>
        <end position="19"/>
    </location>
</feature>
<name>A0AAV8U6G8_9ROSI</name>
<evidence type="ECO:0000256" key="3">
    <source>
        <dbReference type="ARBA" id="ARBA00022821"/>
    </source>
</evidence>
<dbReference type="Gene3D" id="3.40.50.300">
    <property type="entry name" value="P-loop containing nucleotide triphosphate hydrolases"/>
    <property type="match status" value="1"/>
</dbReference>
<dbReference type="PRINTS" id="PR00364">
    <property type="entry name" value="DISEASERSIST"/>
</dbReference>
<feature type="domain" description="Disease resistance N-terminal" evidence="7">
    <location>
        <begin position="11"/>
        <end position="101"/>
    </location>
</feature>
<dbReference type="Gene3D" id="1.20.5.4130">
    <property type="match status" value="1"/>
</dbReference>
<dbReference type="PANTHER" id="PTHR36766">
    <property type="entry name" value="PLANT BROAD-SPECTRUM MILDEW RESISTANCE PROTEIN RPW8"/>
    <property type="match status" value="1"/>
</dbReference>
<dbReference type="Pfam" id="PF00931">
    <property type="entry name" value="NB-ARC"/>
    <property type="match status" value="1"/>
</dbReference>
<dbReference type="GO" id="GO:0006952">
    <property type="term" value="P:defense response"/>
    <property type="evidence" value="ECO:0007669"/>
    <property type="project" value="UniProtKB-KW"/>
</dbReference>
<protein>
    <recommendedName>
        <fullName evidence="10">Disease resistance RPP13-like protein 1</fullName>
    </recommendedName>
</protein>
<dbReference type="SUPFAM" id="SSF52540">
    <property type="entry name" value="P-loop containing nucleoside triphosphate hydrolases"/>
    <property type="match status" value="1"/>
</dbReference>
<keyword evidence="1" id="KW-0677">Repeat</keyword>
<gene>
    <name evidence="8" type="ORF">K2173_019901</name>
</gene>
<accession>A0AAV8U6G8</accession>
<organism evidence="8 9">
    <name type="scientific">Erythroxylum novogranatense</name>
    <dbReference type="NCBI Taxonomy" id="1862640"/>
    <lineage>
        <taxon>Eukaryota</taxon>
        <taxon>Viridiplantae</taxon>
        <taxon>Streptophyta</taxon>
        <taxon>Embryophyta</taxon>
        <taxon>Tracheophyta</taxon>
        <taxon>Spermatophyta</taxon>
        <taxon>Magnoliopsida</taxon>
        <taxon>eudicotyledons</taxon>
        <taxon>Gunneridae</taxon>
        <taxon>Pentapetalae</taxon>
        <taxon>rosids</taxon>
        <taxon>fabids</taxon>
        <taxon>Malpighiales</taxon>
        <taxon>Erythroxylaceae</taxon>
        <taxon>Erythroxylum</taxon>
    </lineage>
</organism>
<dbReference type="InterPro" id="IPR002182">
    <property type="entry name" value="NB-ARC"/>
</dbReference>
<keyword evidence="2" id="KW-0547">Nucleotide-binding</keyword>
<feature type="chain" id="PRO_5043529889" description="Disease resistance RPP13-like protein 1" evidence="5">
    <location>
        <begin position="20"/>
        <end position="320"/>
    </location>
</feature>
<evidence type="ECO:0000313" key="8">
    <source>
        <dbReference type="EMBL" id="KAJ8774897.1"/>
    </source>
</evidence>
<keyword evidence="5" id="KW-0732">Signal</keyword>